<dbReference type="AlphaFoldDB" id="A0A1V2VZM9"/>
<sequence length="73" mass="8053">MRVGIETGSGFRVRRLAPNAGILAAGSAYLQRHPAPRTLQTLPVPARHGSGPFRWQLLKYPGHRPSPVARVFR</sequence>
<evidence type="ECO:0000313" key="1">
    <source>
        <dbReference type="EMBL" id="ONU80036.1"/>
    </source>
</evidence>
<accession>A0A1V2VZM9</accession>
<comment type="caution">
    <text evidence="1">The sequence shown here is derived from an EMBL/GenBank/DDBJ whole genome shotgun (WGS) entry which is preliminary data.</text>
</comment>
<proteinExistence type="predicted"/>
<reference evidence="1 2" key="1">
    <citation type="submission" date="2016-08" db="EMBL/GenBank/DDBJ databases">
        <authorList>
            <person name="Seilhamer J.J."/>
        </authorList>
    </citation>
    <scope>NUCLEOTIDE SEQUENCE [LARGE SCALE GENOMIC DNA]</scope>
    <source>
        <strain evidence="1 2">VC14762</strain>
    </source>
</reference>
<dbReference type="EMBL" id="MUTJ01000080">
    <property type="protein sequence ID" value="ONU80036.1"/>
    <property type="molecule type" value="Genomic_DNA"/>
</dbReference>
<gene>
    <name evidence="1" type="ORF">A8E72_26040</name>
</gene>
<evidence type="ECO:0000313" key="2">
    <source>
        <dbReference type="Proteomes" id="UP000188543"/>
    </source>
</evidence>
<name>A0A1V2VZM9_9BURK</name>
<organism evidence="1 2">
    <name type="scientific">Burkholderia cenocepacia</name>
    <dbReference type="NCBI Taxonomy" id="95486"/>
    <lineage>
        <taxon>Bacteria</taxon>
        <taxon>Pseudomonadati</taxon>
        <taxon>Pseudomonadota</taxon>
        <taxon>Betaproteobacteria</taxon>
        <taxon>Burkholderiales</taxon>
        <taxon>Burkholderiaceae</taxon>
        <taxon>Burkholderia</taxon>
        <taxon>Burkholderia cepacia complex</taxon>
    </lineage>
</organism>
<protein>
    <submittedName>
        <fullName evidence="1">Uncharacterized protein</fullName>
    </submittedName>
</protein>
<dbReference type="Gene3D" id="3.40.190.290">
    <property type="match status" value="1"/>
</dbReference>
<dbReference type="Proteomes" id="UP000188543">
    <property type="component" value="Unassembled WGS sequence"/>
</dbReference>